<accession>A0A3P8SR60</accession>
<dbReference type="Proteomes" id="UP000265080">
    <property type="component" value="Chromosome 14"/>
</dbReference>
<proteinExistence type="predicted"/>
<dbReference type="GeneTree" id="ENSGT00940000175720"/>
<evidence type="ECO:0000313" key="1">
    <source>
        <dbReference type="Ensembl" id="ENSAPEP00000014567.1"/>
    </source>
</evidence>
<dbReference type="OMA" id="PWEFLCV"/>
<organism evidence="1 2">
    <name type="scientific">Amphiprion percula</name>
    <name type="common">Orange clownfish</name>
    <name type="synonym">Lutjanus percula</name>
    <dbReference type="NCBI Taxonomy" id="161767"/>
    <lineage>
        <taxon>Eukaryota</taxon>
        <taxon>Metazoa</taxon>
        <taxon>Chordata</taxon>
        <taxon>Craniata</taxon>
        <taxon>Vertebrata</taxon>
        <taxon>Euteleostomi</taxon>
        <taxon>Actinopterygii</taxon>
        <taxon>Neopterygii</taxon>
        <taxon>Teleostei</taxon>
        <taxon>Neoteleostei</taxon>
        <taxon>Acanthomorphata</taxon>
        <taxon>Ovalentaria</taxon>
        <taxon>Pomacentridae</taxon>
        <taxon>Amphiprion</taxon>
    </lineage>
</organism>
<name>A0A3P8SR60_AMPPE</name>
<reference evidence="1" key="2">
    <citation type="submission" date="2025-08" db="UniProtKB">
        <authorList>
            <consortium name="Ensembl"/>
        </authorList>
    </citation>
    <scope>IDENTIFICATION</scope>
</reference>
<dbReference type="Ensembl" id="ENSAPET00000014951.1">
    <property type="protein sequence ID" value="ENSAPEP00000014567.1"/>
    <property type="gene ID" value="ENSAPEG00000010366.1"/>
</dbReference>
<keyword evidence="2" id="KW-1185">Reference proteome</keyword>
<reference evidence="1" key="3">
    <citation type="submission" date="2025-09" db="UniProtKB">
        <authorList>
            <consortium name="Ensembl"/>
        </authorList>
    </citation>
    <scope>IDENTIFICATION</scope>
</reference>
<sequence>MPGSYTSHLPQTLVSLPWQFLRVPAAPSPTFEAVTLADPDDVDHLVLVEDGRYGNSLLQMLLCPVHLIRDAASIQLHLHDVDFFLQLATLKSCPTYLGLLLSRLILPLLAVLAEGLLLALSPVFVKSALALVTEMLGKDGFQGTQTTDGFNVSHNPHHDDRWSFDDGNRLNLFPLHTEASTVNLPQGVGHPGLVSQEGGEVDGVAGVVFGPRSDPPTVLLAALIRIHLCAQGSDT</sequence>
<reference evidence="1 2" key="1">
    <citation type="submission" date="2018-03" db="EMBL/GenBank/DDBJ databases">
        <title>Finding Nemo's genes: A chromosome-scale reference assembly of the genome of the orange clownfish Amphiprion percula.</title>
        <authorList>
            <person name="Lehmann R."/>
        </authorList>
    </citation>
    <scope>NUCLEOTIDE SEQUENCE</scope>
</reference>
<dbReference type="AlphaFoldDB" id="A0A3P8SR60"/>
<protein>
    <submittedName>
        <fullName evidence="1">Uncharacterized protein</fullName>
    </submittedName>
</protein>
<evidence type="ECO:0000313" key="2">
    <source>
        <dbReference type="Proteomes" id="UP000265080"/>
    </source>
</evidence>